<evidence type="ECO:0000313" key="2">
    <source>
        <dbReference type="EMBL" id="GAB0205680.1"/>
    </source>
</evidence>
<feature type="compositionally biased region" description="Basic residues" evidence="1">
    <location>
        <begin position="638"/>
        <end position="648"/>
    </location>
</feature>
<feature type="region of interest" description="Disordered" evidence="1">
    <location>
        <begin position="403"/>
        <end position="424"/>
    </location>
</feature>
<evidence type="ECO:0008006" key="4">
    <source>
        <dbReference type="Google" id="ProtNLM"/>
    </source>
</evidence>
<gene>
    <name evidence="2" type="ORF">GRJ2_003033600</name>
</gene>
<sequence>MVLFNIFINDLDEGIKCTLSKFTDDTRLSGSVDLLEGRKALQRDLDRLHKWAEANSMRFNKAKCRVLHLGHNNPTQRYGLGEEWLESCLEEKDLGVLVDSRLNMSQQCAQVAKKANSILACIRNSVASRSRDVIVPLCSALVRPHLESCVRFWAPHYRKDIEVLEHLQRRATKLVKGLERKSYEEQLRELGLFSLEKRRLRGDLISLYSYLKGGCSQLSVGLLSQRDLDRLDRWAKAKCMRFNKAKCQVLHLGHNNPTQRYGLGEEWLESCLEEKDLGVLVDSQLNMSQQCAQVAKKANSILACIRNSVASRSRGCDCAPVLGTETGRRRLRVSAFPIAVDEKHCKWKIWAVPSRDFNGQTHVADLRSTLHRHTIKLKTNRSVTTTILFSVRSDDDYLMFDVPGPTEPPAEDRQEEHGAVGPVPRPEVGGFTPEVWADFFKSHPDNIRPLLPWLQQEFRVVFEDRRWEVAAAEGTVVVHLCLYGLDEEALLRHLQGYLTEYTGTFVHRLIPAAVHLCGREIRRHLGQQQPQAVGEENDSPAASSSSTSSSPTSSRGGTPDPRPASSSSPASSDGEEEAGTSQAALRGDCSRPPSAPAPAEQEQPQEQPREVVAAAGPSARGCRCSPSAPGWSGDRSPKGHRHAPKRRAPSPQDSPQPCKRPPRRQH</sequence>
<protein>
    <recommendedName>
        <fullName evidence="4">Reverse transcriptase domain-containing protein</fullName>
    </recommendedName>
</protein>
<feature type="compositionally biased region" description="Low complexity" evidence="1">
    <location>
        <begin position="539"/>
        <end position="554"/>
    </location>
</feature>
<feature type="compositionally biased region" description="Low complexity" evidence="1">
    <location>
        <begin position="563"/>
        <end position="572"/>
    </location>
</feature>
<accession>A0ABC9Y8T1</accession>
<organism evidence="2 3">
    <name type="scientific">Grus japonensis</name>
    <name type="common">Japanese crane</name>
    <name type="synonym">Red-crowned crane</name>
    <dbReference type="NCBI Taxonomy" id="30415"/>
    <lineage>
        <taxon>Eukaryota</taxon>
        <taxon>Metazoa</taxon>
        <taxon>Chordata</taxon>
        <taxon>Craniata</taxon>
        <taxon>Vertebrata</taxon>
        <taxon>Euteleostomi</taxon>
        <taxon>Archelosauria</taxon>
        <taxon>Archosauria</taxon>
        <taxon>Dinosauria</taxon>
        <taxon>Saurischia</taxon>
        <taxon>Theropoda</taxon>
        <taxon>Coelurosauria</taxon>
        <taxon>Aves</taxon>
        <taxon>Neognathae</taxon>
        <taxon>Neoaves</taxon>
        <taxon>Gruiformes</taxon>
        <taxon>Gruidae</taxon>
        <taxon>Grus</taxon>
    </lineage>
</organism>
<keyword evidence="3" id="KW-1185">Reference proteome</keyword>
<dbReference type="PANTHER" id="PTHR33332">
    <property type="entry name" value="REVERSE TRANSCRIPTASE DOMAIN-CONTAINING PROTEIN"/>
    <property type="match status" value="1"/>
</dbReference>
<dbReference type="Proteomes" id="UP001623348">
    <property type="component" value="Unassembled WGS sequence"/>
</dbReference>
<comment type="caution">
    <text evidence="2">The sequence shown here is derived from an EMBL/GenBank/DDBJ whole genome shotgun (WGS) entry which is preliminary data.</text>
</comment>
<dbReference type="EMBL" id="BAAFJT010000040">
    <property type="protein sequence ID" value="GAB0205680.1"/>
    <property type="molecule type" value="Genomic_DNA"/>
</dbReference>
<name>A0ABC9Y8T1_GRUJA</name>
<proteinExistence type="predicted"/>
<evidence type="ECO:0000313" key="3">
    <source>
        <dbReference type="Proteomes" id="UP001623348"/>
    </source>
</evidence>
<reference evidence="2 3" key="1">
    <citation type="submission" date="2024-06" db="EMBL/GenBank/DDBJ databases">
        <title>The draft genome of Grus japonensis, version 3.</title>
        <authorList>
            <person name="Nabeshima K."/>
            <person name="Suzuki S."/>
            <person name="Onuma M."/>
        </authorList>
    </citation>
    <scope>NUCLEOTIDE SEQUENCE [LARGE SCALE GENOMIC DNA]</scope>
    <source>
        <strain evidence="2 3">451A</strain>
    </source>
</reference>
<feature type="region of interest" description="Disordered" evidence="1">
    <location>
        <begin position="526"/>
        <end position="666"/>
    </location>
</feature>
<dbReference type="AlphaFoldDB" id="A0ABC9Y8T1"/>
<evidence type="ECO:0000256" key="1">
    <source>
        <dbReference type="SAM" id="MobiDB-lite"/>
    </source>
</evidence>
<feature type="compositionally biased region" description="Low complexity" evidence="1">
    <location>
        <begin position="597"/>
        <end position="613"/>
    </location>
</feature>